<dbReference type="CDD" id="cd01392">
    <property type="entry name" value="HTH_LacI"/>
    <property type="match status" value="1"/>
</dbReference>
<keyword evidence="1" id="KW-0805">Transcription regulation</keyword>
<protein>
    <submittedName>
        <fullName evidence="6">LacI family DNA-binding transcriptional regulator</fullName>
    </submittedName>
</protein>
<dbReference type="Proteomes" id="UP001501166">
    <property type="component" value="Unassembled WGS sequence"/>
</dbReference>
<sequence>MSTLKEIATAAGVSVMTVSNVVNGRHHKVSVDTIDRINKLIEEMNYVPNASARILSTSRSKLIAMCINNKSNTNVLEDPYNSFIVGAVSRQANEKEYAVLLENETEVPKIMSQLKSWNVAGAIFLGFTGNDLLTIEKEMTVPYVCLDCYPESKNMVTIGTHDYNGGKLAGQYLTSLGHKRIAFASGPTITDKNSKQLNPLLHYRFQGFQDALKEEGLALQEEYILKSEITYDDGVQTGSHLALLKDVTAVFCTADILAAGVIEGLRLSGKKVPHEISVLGFDNLPISNYISPKLSTINQQHTLKGQSAVDYIVNMIESPEIVKPSIQYDVNLVERQTTLPIY</sequence>
<reference evidence="6 7" key="1">
    <citation type="journal article" date="2019" name="Int. J. Syst. Evol. Microbiol.">
        <title>The Global Catalogue of Microorganisms (GCM) 10K type strain sequencing project: providing services to taxonomists for standard genome sequencing and annotation.</title>
        <authorList>
            <consortium name="The Broad Institute Genomics Platform"/>
            <consortium name="The Broad Institute Genome Sequencing Center for Infectious Disease"/>
            <person name="Wu L."/>
            <person name="Ma J."/>
        </authorList>
    </citation>
    <scope>NUCLEOTIDE SEQUENCE [LARGE SCALE GENOMIC DNA]</scope>
    <source>
        <strain evidence="6 7">JCM 12662</strain>
    </source>
</reference>
<accession>A0ABN0XIF4</accession>
<dbReference type="SUPFAM" id="SSF53822">
    <property type="entry name" value="Periplasmic binding protein-like I"/>
    <property type="match status" value="1"/>
</dbReference>
<evidence type="ECO:0000256" key="3">
    <source>
        <dbReference type="ARBA" id="ARBA00023163"/>
    </source>
</evidence>
<evidence type="ECO:0000256" key="2">
    <source>
        <dbReference type="ARBA" id="ARBA00023125"/>
    </source>
</evidence>
<evidence type="ECO:0000313" key="7">
    <source>
        <dbReference type="Proteomes" id="UP001501166"/>
    </source>
</evidence>
<dbReference type="InterPro" id="IPR046335">
    <property type="entry name" value="LacI/GalR-like_sensor"/>
</dbReference>
<keyword evidence="3" id="KW-0804">Transcription</keyword>
<dbReference type="InterPro" id="IPR000843">
    <property type="entry name" value="HTH_LacI"/>
</dbReference>
<dbReference type="PANTHER" id="PTHR30146:SF24">
    <property type="entry name" value="XYLOSE OPERON REGULATORY PROTEIN"/>
    <property type="match status" value="1"/>
</dbReference>
<feature type="domain" description="HTH lacI-type" evidence="4">
    <location>
        <begin position="2"/>
        <end position="57"/>
    </location>
</feature>
<gene>
    <name evidence="6" type="ORF">GCM10008932_16580</name>
</gene>
<dbReference type="PANTHER" id="PTHR30146">
    <property type="entry name" value="LACI-RELATED TRANSCRIPTIONAL REPRESSOR"/>
    <property type="match status" value="1"/>
</dbReference>
<dbReference type="GO" id="GO:0003677">
    <property type="term" value="F:DNA binding"/>
    <property type="evidence" value="ECO:0007669"/>
    <property type="project" value="UniProtKB-KW"/>
</dbReference>
<comment type="caution">
    <text evidence="6">The sequence shown here is derived from an EMBL/GenBank/DDBJ whole genome shotgun (WGS) entry which is preliminary data.</text>
</comment>
<dbReference type="Pfam" id="PF13377">
    <property type="entry name" value="Peripla_BP_3"/>
    <property type="match status" value="1"/>
</dbReference>
<name>A0ABN0XIF4_9LACT</name>
<dbReference type="InterPro" id="IPR001387">
    <property type="entry name" value="Cro/C1-type_HTH"/>
</dbReference>
<dbReference type="PROSITE" id="PS50932">
    <property type="entry name" value="HTH_LACI_2"/>
    <property type="match status" value="1"/>
</dbReference>
<dbReference type="InterPro" id="IPR028082">
    <property type="entry name" value="Peripla_BP_I"/>
</dbReference>
<feature type="domain" description="HTH cro/C1-type" evidence="5">
    <location>
        <begin position="3"/>
        <end position="47"/>
    </location>
</feature>
<dbReference type="PROSITE" id="PS50943">
    <property type="entry name" value="HTH_CROC1"/>
    <property type="match status" value="1"/>
</dbReference>
<dbReference type="SMART" id="SM00354">
    <property type="entry name" value="HTH_LACI"/>
    <property type="match status" value="1"/>
</dbReference>
<dbReference type="CDD" id="cd06267">
    <property type="entry name" value="PBP1_LacI_sugar_binding-like"/>
    <property type="match status" value="1"/>
</dbReference>
<dbReference type="Gene3D" id="1.10.260.40">
    <property type="entry name" value="lambda repressor-like DNA-binding domains"/>
    <property type="match status" value="1"/>
</dbReference>
<keyword evidence="2 6" id="KW-0238">DNA-binding</keyword>
<dbReference type="SUPFAM" id="SSF47413">
    <property type="entry name" value="lambda repressor-like DNA-binding domains"/>
    <property type="match status" value="1"/>
</dbReference>
<dbReference type="Gene3D" id="3.40.50.2300">
    <property type="match status" value="2"/>
</dbReference>
<evidence type="ECO:0000259" key="4">
    <source>
        <dbReference type="PROSITE" id="PS50932"/>
    </source>
</evidence>
<evidence type="ECO:0000313" key="6">
    <source>
        <dbReference type="EMBL" id="GAA0365042.1"/>
    </source>
</evidence>
<keyword evidence="7" id="KW-1185">Reference proteome</keyword>
<organism evidence="6 7">
    <name type="scientific">Alkalibacterium iburiense</name>
    <dbReference type="NCBI Taxonomy" id="290589"/>
    <lineage>
        <taxon>Bacteria</taxon>
        <taxon>Bacillati</taxon>
        <taxon>Bacillota</taxon>
        <taxon>Bacilli</taxon>
        <taxon>Lactobacillales</taxon>
        <taxon>Carnobacteriaceae</taxon>
        <taxon>Alkalibacterium</taxon>
    </lineage>
</organism>
<evidence type="ECO:0000256" key="1">
    <source>
        <dbReference type="ARBA" id="ARBA00023015"/>
    </source>
</evidence>
<dbReference type="Pfam" id="PF00356">
    <property type="entry name" value="LacI"/>
    <property type="match status" value="1"/>
</dbReference>
<dbReference type="PROSITE" id="PS00356">
    <property type="entry name" value="HTH_LACI_1"/>
    <property type="match status" value="1"/>
</dbReference>
<dbReference type="InterPro" id="IPR010982">
    <property type="entry name" value="Lambda_DNA-bd_dom_sf"/>
</dbReference>
<evidence type="ECO:0000259" key="5">
    <source>
        <dbReference type="PROSITE" id="PS50943"/>
    </source>
</evidence>
<dbReference type="EMBL" id="BAAACW010000108">
    <property type="protein sequence ID" value="GAA0365042.1"/>
    <property type="molecule type" value="Genomic_DNA"/>
</dbReference>
<proteinExistence type="predicted"/>
<dbReference type="RefSeq" id="WP_343755594.1">
    <property type="nucleotide sequence ID" value="NZ_BAAACW010000108.1"/>
</dbReference>